<name>A0A0G2A784_9BACT</name>
<keyword evidence="10" id="KW-0456">Lyase</keyword>
<proteinExistence type="predicted"/>
<evidence type="ECO:0000256" key="4">
    <source>
        <dbReference type="ARBA" id="ARBA00022989"/>
    </source>
</evidence>
<feature type="domain" description="NADH:quinone oxidoreductase/Mrp antiporter transmembrane" evidence="9">
    <location>
        <begin position="6"/>
        <end position="146"/>
    </location>
</feature>
<gene>
    <name evidence="10" type="ORF">UY82_C0012G0001</name>
</gene>
<feature type="transmembrane region" description="Helical" evidence="8">
    <location>
        <begin position="68"/>
        <end position="94"/>
    </location>
</feature>
<evidence type="ECO:0000256" key="5">
    <source>
        <dbReference type="ARBA" id="ARBA00023002"/>
    </source>
</evidence>
<feature type="transmembrane region" description="Helical" evidence="8">
    <location>
        <begin position="114"/>
        <end position="135"/>
    </location>
</feature>
<feature type="transmembrane region" description="Helical" evidence="8">
    <location>
        <begin position="155"/>
        <end position="188"/>
    </location>
</feature>
<dbReference type="PANTHER" id="PTHR42682">
    <property type="entry name" value="HYDROGENASE-4 COMPONENT F"/>
    <property type="match status" value="1"/>
</dbReference>
<protein>
    <submittedName>
        <fullName evidence="10">Formate hydrogenlyase subunit 3/multisubunit Na+/H+ antiporter, MnhD subunit</fullName>
    </submittedName>
</protein>
<evidence type="ECO:0000256" key="7">
    <source>
        <dbReference type="RuleBase" id="RU000320"/>
    </source>
</evidence>
<evidence type="ECO:0000256" key="6">
    <source>
        <dbReference type="ARBA" id="ARBA00023136"/>
    </source>
</evidence>
<comment type="caution">
    <text evidence="10">The sequence shown here is derived from an EMBL/GenBank/DDBJ whole genome shotgun (WGS) entry which is preliminary data.</text>
</comment>
<dbReference type="Proteomes" id="UP000033865">
    <property type="component" value="Unassembled WGS sequence"/>
</dbReference>
<dbReference type="InterPro" id="IPR052175">
    <property type="entry name" value="ComplexI-like_HydComp"/>
</dbReference>
<organism evidence="10 11">
    <name type="scientific">Candidatus Uhrbacteria bacterium GW2011_GWC2_53_7</name>
    <dbReference type="NCBI Taxonomy" id="1618986"/>
    <lineage>
        <taxon>Bacteria</taxon>
        <taxon>Candidatus Uhriibacteriota</taxon>
    </lineage>
</organism>
<feature type="transmembrane region" description="Helical" evidence="8">
    <location>
        <begin position="375"/>
        <end position="391"/>
    </location>
</feature>
<feature type="non-terminal residue" evidence="10">
    <location>
        <position position="1"/>
    </location>
</feature>
<feature type="transmembrane region" description="Helical" evidence="8">
    <location>
        <begin position="6"/>
        <end position="27"/>
    </location>
</feature>
<comment type="subcellular location">
    <subcellularLocation>
        <location evidence="1">Cell membrane</location>
        <topology evidence="1">Multi-pass membrane protein</topology>
    </subcellularLocation>
    <subcellularLocation>
        <location evidence="7">Membrane</location>
        <topology evidence="7">Multi-pass membrane protein</topology>
    </subcellularLocation>
</comment>
<keyword evidence="2" id="KW-1003">Cell membrane</keyword>
<evidence type="ECO:0000256" key="3">
    <source>
        <dbReference type="ARBA" id="ARBA00022692"/>
    </source>
</evidence>
<evidence type="ECO:0000313" key="10">
    <source>
        <dbReference type="EMBL" id="KKW36762.1"/>
    </source>
</evidence>
<dbReference type="GO" id="GO:0016829">
    <property type="term" value="F:lyase activity"/>
    <property type="evidence" value="ECO:0007669"/>
    <property type="project" value="UniProtKB-KW"/>
</dbReference>
<evidence type="ECO:0000256" key="2">
    <source>
        <dbReference type="ARBA" id="ARBA00022475"/>
    </source>
</evidence>
<dbReference type="GO" id="GO:0005886">
    <property type="term" value="C:plasma membrane"/>
    <property type="evidence" value="ECO:0007669"/>
    <property type="project" value="UniProtKB-SubCell"/>
</dbReference>
<dbReference type="InterPro" id="IPR001750">
    <property type="entry name" value="ND/Mrp_TM"/>
</dbReference>
<dbReference type="EMBL" id="LCRN01000012">
    <property type="protein sequence ID" value="KKW36762.1"/>
    <property type="molecule type" value="Genomic_DNA"/>
</dbReference>
<evidence type="ECO:0000313" key="11">
    <source>
        <dbReference type="Proteomes" id="UP000033865"/>
    </source>
</evidence>
<keyword evidence="5" id="KW-0560">Oxidoreductase</keyword>
<sequence>PIGTTASLVILGFGLLTALYGVLYAALDRDFKRTLAFSSIENIGLIFTMIGISFFAASRGLEVLFEVVFSAAVFFTIAHALFKSGLFLISGVVVRAFHSRSLEKMGGLSKRLPVFSAFFCILALAAASLPPFGPFFGEWMFFQSLLGHFSLHDPFVNAILLLTFAISALVGGLAIFAMVKLFALSMLAESRSPENALEHCERPAWGEMFSIGVFTLSVLLLGPFAPAVMALIRGEAAVPSLWLLSVGSAAIQPSVLLLFLFACVLAVWILRRLMSRVEHERAYHRWDCGAPVNASMEYTATAFSAPIRFFFRLILRTKKSVDVLPVLATNPWIASKSFNMNLRSIWMDFGYLPLGRFFIGLSLQVKKIQSGNIRFYLFLIFAALILTLRIAL</sequence>
<evidence type="ECO:0000259" key="9">
    <source>
        <dbReference type="Pfam" id="PF00361"/>
    </source>
</evidence>
<accession>A0A0G2A784</accession>
<dbReference type="Pfam" id="PF00361">
    <property type="entry name" value="Proton_antipo_M"/>
    <property type="match status" value="1"/>
</dbReference>
<feature type="transmembrane region" description="Helical" evidence="8">
    <location>
        <begin position="209"/>
        <end position="231"/>
    </location>
</feature>
<evidence type="ECO:0000256" key="8">
    <source>
        <dbReference type="SAM" id="Phobius"/>
    </source>
</evidence>
<feature type="transmembrane region" description="Helical" evidence="8">
    <location>
        <begin position="251"/>
        <end position="270"/>
    </location>
</feature>
<reference evidence="10 11" key="1">
    <citation type="journal article" date="2015" name="Nature">
        <title>rRNA introns, odd ribosomes, and small enigmatic genomes across a large radiation of phyla.</title>
        <authorList>
            <person name="Brown C.T."/>
            <person name="Hug L.A."/>
            <person name="Thomas B.C."/>
            <person name="Sharon I."/>
            <person name="Castelle C.J."/>
            <person name="Singh A."/>
            <person name="Wilkins M.J."/>
            <person name="Williams K.H."/>
            <person name="Banfield J.F."/>
        </authorList>
    </citation>
    <scope>NUCLEOTIDE SEQUENCE [LARGE SCALE GENOMIC DNA]</scope>
</reference>
<dbReference type="AlphaFoldDB" id="A0A0G2A784"/>
<feature type="transmembrane region" description="Helical" evidence="8">
    <location>
        <begin position="34"/>
        <end position="56"/>
    </location>
</feature>
<keyword evidence="4 8" id="KW-1133">Transmembrane helix</keyword>
<keyword evidence="3 7" id="KW-0812">Transmembrane</keyword>
<dbReference type="GO" id="GO:0016491">
    <property type="term" value="F:oxidoreductase activity"/>
    <property type="evidence" value="ECO:0007669"/>
    <property type="project" value="UniProtKB-KW"/>
</dbReference>
<evidence type="ECO:0000256" key="1">
    <source>
        <dbReference type="ARBA" id="ARBA00004651"/>
    </source>
</evidence>
<dbReference type="PANTHER" id="PTHR42682:SF3">
    <property type="entry name" value="FORMATE HYDROGENLYASE SUBUNIT 3-RELATED"/>
    <property type="match status" value="1"/>
</dbReference>
<keyword evidence="6 8" id="KW-0472">Membrane</keyword>